<dbReference type="PANTHER" id="PTHR20863:SF71">
    <property type="entry name" value="ACYL CARRIER PROTEIN 2, MITOCHONDRIAL"/>
    <property type="match status" value="1"/>
</dbReference>
<evidence type="ECO:0000259" key="12">
    <source>
        <dbReference type="PROSITE" id="PS50075"/>
    </source>
</evidence>
<evidence type="ECO:0000256" key="5">
    <source>
        <dbReference type="ARBA" id="ARBA00022553"/>
    </source>
</evidence>
<evidence type="ECO:0000256" key="4">
    <source>
        <dbReference type="ARBA" id="ARBA00022516"/>
    </source>
</evidence>
<dbReference type="EMBL" id="JBBWWQ010000003">
    <property type="protein sequence ID" value="KAK8951466.1"/>
    <property type="molecule type" value="Genomic_DNA"/>
</dbReference>
<keyword evidence="5" id="KW-0597">Phosphoprotein</keyword>
<evidence type="ECO:0000256" key="9">
    <source>
        <dbReference type="ARBA" id="ARBA00057783"/>
    </source>
</evidence>
<comment type="subunit">
    <text evidence="10">Complex I is composed of at least 49 different subunits.</text>
</comment>
<dbReference type="Gene3D" id="1.10.1200.10">
    <property type="entry name" value="ACP-like"/>
    <property type="match status" value="1"/>
</dbReference>
<evidence type="ECO:0000256" key="8">
    <source>
        <dbReference type="ARBA" id="ARBA00023160"/>
    </source>
</evidence>
<dbReference type="InterPro" id="IPR009081">
    <property type="entry name" value="PP-bd_ACP"/>
</dbReference>
<gene>
    <name evidence="13" type="ORF">KSP39_PZI004164</name>
</gene>
<dbReference type="InterPro" id="IPR006162">
    <property type="entry name" value="Ppantetheine_attach_site"/>
</dbReference>
<evidence type="ECO:0000313" key="14">
    <source>
        <dbReference type="Proteomes" id="UP001418222"/>
    </source>
</evidence>
<evidence type="ECO:0000256" key="2">
    <source>
        <dbReference type="ARBA" id="ARBA00010930"/>
    </source>
</evidence>
<proteinExistence type="inferred from homology"/>
<dbReference type="AlphaFoldDB" id="A0AAP0BUU2"/>
<dbReference type="PROSITE" id="PS50075">
    <property type="entry name" value="CARRIER"/>
    <property type="match status" value="1"/>
</dbReference>
<dbReference type="SUPFAM" id="SSF47336">
    <property type="entry name" value="ACP-like"/>
    <property type="match status" value="1"/>
</dbReference>
<evidence type="ECO:0000313" key="13">
    <source>
        <dbReference type="EMBL" id="KAK8951466.1"/>
    </source>
</evidence>
<organism evidence="13 14">
    <name type="scientific">Platanthera zijinensis</name>
    <dbReference type="NCBI Taxonomy" id="2320716"/>
    <lineage>
        <taxon>Eukaryota</taxon>
        <taxon>Viridiplantae</taxon>
        <taxon>Streptophyta</taxon>
        <taxon>Embryophyta</taxon>
        <taxon>Tracheophyta</taxon>
        <taxon>Spermatophyta</taxon>
        <taxon>Magnoliopsida</taxon>
        <taxon>Liliopsida</taxon>
        <taxon>Asparagales</taxon>
        <taxon>Orchidaceae</taxon>
        <taxon>Orchidoideae</taxon>
        <taxon>Orchideae</taxon>
        <taxon>Orchidinae</taxon>
        <taxon>Platanthera</taxon>
    </lineage>
</organism>
<comment type="similarity">
    <text evidence="2">Belongs to the acyl carrier protein (ACP) family.</text>
</comment>
<protein>
    <recommendedName>
        <fullName evidence="11">Acyl carrier protein</fullName>
    </recommendedName>
</protein>
<sequence>MRAKLNRLIPSQSSQHYLVPFPYSDLNLQNSASSPSIPPRIHTHLRQNLVSRKANFHSDLGLDSLDTVEVVMALEEEFSLEIPDNEADKISSIDLAVDFISSHPQAKWCMVRELPYHISSIMSDSLFQSDWKINQCFA</sequence>
<dbReference type="GO" id="GO:0005739">
    <property type="term" value="C:mitochondrion"/>
    <property type="evidence" value="ECO:0007669"/>
    <property type="project" value="UniProtKB-ARBA"/>
</dbReference>
<dbReference type="PANTHER" id="PTHR20863">
    <property type="entry name" value="ACYL CARRIER PROTEIN"/>
    <property type="match status" value="1"/>
</dbReference>
<comment type="caution">
    <text evidence="13">The sequence shown here is derived from an EMBL/GenBank/DDBJ whole genome shotgun (WGS) entry which is preliminary data.</text>
</comment>
<dbReference type="GO" id="GO:0000035">
    <property type="term" value="F:acyl binding"/>
    <property type="evidence" value="ECO:0007669"/>
    <property type="project" value="TreeGrafter"/>
</dbReference>
<feature type="domain" description="Carrier" evidence="12">
    <location>
        <begin position="29"/>
        <end position="104"/>
    </location>
</feature>
<evidence type="ECO:0000256" key="7">
    <source>
        <dbReference type="ARBA" id="ARBA00023098"/>
    </source>
</evidence>
<keyword evidence="4 11" id="KW-0444">Lipid biosynthesis</keyword>
<evidence type="ECO:0000256" key="11">
    <source>
        <dbReference type="RuleBase" id="RU000722"/>
    </source>
</evidence>
<keyword evidence="7" id="KW-0443">Lipid metabolism</keyword>
<dbReference type="InterPro" id="IPR036736">
    <property type="entry name" value="ACP-like_sf"/>
</dbReference>
<dbReference type="Proteomes" id="UP001418222">
    <property type="component" value="Unassembled WGS sequence"/>
</dbReference>
<dbReference type="HAMAP" id="MF_01217">
    <property type="entry name" value="Acyl_carrier"/>
    <property type="match status" value="1"/>
</dbReference>
<dbReference type="Pfam" id="PF00550">
    <property type="entry name" value="PP-binding"/>
    <property type="match status" value="1"/>
</dbReference>
<evidence type="ECO:0000256" key="10">
    <source>
        <dbReference type="ARBA" id="ARBA00063067"/>
    </source>
</evidence>
<keyword evidence="6" id="KW-0276">Fatty acid metabolism</keyword>
<reference evidence="13 14" key="1">
    <citation type="journal article" date="2022" name="Nat. Plants">
        <title>Genomes of leafy and leafless Platanthera orchids illuminate the evolution of mycoheterotrophy.</title>
        <authorList>
            <person name="Li M.H."/>
            <person name="Liu K.W."/>
            <person name="Li Z."/>
            <person name="Lu H.C."/>
            <person name="Ye Q.L."/>
            <person name="Zhang D."/>
            <person name="Wang J.Y."/>
            <person name="Li Y.F."/>
            <person name="Zhong Z.M."/>
            <person name="Liu X."/>
            <person name="Yu X."/>
            <person name="Liu D.K."/>
            <person name="Tu X.D."/>
            <person name="Liu B."/>
            <person name="Hao Y."/>
            <person name="Liao X.Y."/>
            <person name="Jiang Y.T."/>
            <person name="Sun W.H."/>
            <person name="Chen J."/>
            <person name="Chen Y.Q."/>
            <person name="Ai Y."/>
            <person name="Zhai J.W."/>
            <person name="Wu S.S."/>
            <person name="Zhou Z."/>
            <person name="Hsiao Y.Y."/>
            <person name="Wu W.L."/>
            <person name="Chen Y.Y."/>
            <person name="Lin Y.F."/>
            <person name="Hsu J.L."/>
            <person name="Li C.Y."/>
            <person name="Wang Z.W."/>
            <person name="Zhao X."/>
            <person name="Zhong W.Y."/>
            <person name="Ma X.K."/>
            <person name="Ma L."/>
            <person name="Huang J."/>
            <person name="Chen G.Z."/>
            <person name="Huang M.Z."/>
            <person name="Huang L."/>
            <person name="Peng D.H."/>
            <person name="Luo Y.B."/>
            <person name="Zou S.Q."/>
            <person name="Chen S.P."/>
            <person name="Lan S."/>
            <person name="Tsai W.C."/>
            <person name="Van de Peer Y."/>
            <person name="Liu Z.J."/>
        </authorList>
    </citation>
    <scope>NUCLEOTIDE SEQUENCE [LARGE SCALE GENOMIC DNA]</scope>
    <source>
        <strain evidence="13">Lor287</strain>
    </source>
</reference>
<keyword evidence="3 11" id="KW-0596">Phosphopantetheine</keyword>
<name>A0AAP0BUU2_9ASPA</name>
<evidence type="ECO:0000256" key="6">
    <source>
        <dbReference type="ARBA" id="ARBA00022832"/>
    </source>
</evidence>
<dbReference type="FunFam" id="1.10.1200.10:FF:000003">
    <property type="entry name" value="Acyl carrier protein"/>
    <property type="match status" value="1"/>
</dbReference>
<dbReference type="GO" id="GO:0000036">
    <property type="term" value="F:acyl carrier activity"/>
    <property type="evidence" value="ECO:0007669"/>
    <property type="project" value="TreeGrafter"/>
</dbReference>
<evidence type="ECO:0000256" key="1">
    <source>
        <dbReference type="ARBA" id="ARBA00005194"/>
    </source>
</evidence>
<keyword evidence="14" id="KW-1185">Reference proteome</keyword>
<keyword evidence="8 11" id="KW-0275">Fatty acid biosynthesis</keyword>
<comment type="function">
    <text evidence="9">Carrier of the growing fatty acid chain in fatty acid biosynthesis. May be involved in the synthesis of short and medium chain fatty acids. Accessory and non-catalytic subunit of the mitochondrial membrane respiratory chain NADH dehydrogenase (Complex I), which functions in the transfer of electrons from NADH to the respiratory chain.</text>
</comment>
<dbReference type="NCBIfam" id="TIGR00517">
    <property type="entry name" value="acyl_carrier"/>
    <property type="match status" value="1"/>
</dbReference>
<evidence type="ECO:0000256" key="3">
    <source>
        <dbReference type="ARBA" id="ARBA00022450"/>
    </source>
</evidence>
<dbReference type="PROSITE" id="PS00012">
    <property type="entry name" value="PHOSPHOPANTETHEINE"/>
    <property type="match status" value="1"/>
</dbReference>
<accession>A0AAP0BUU2</accession>
<comment type="pathway">
    <text evidence="1">Lipid metabolism; fatty acid biosynthesis.</text>
</comment>
<dbReference type="InterPro" id="IPR003231">
    <property type="entry name" value="ACP"/>
</dbReference>